<proteinExistence type="predicted"/>
<name>A0AAV1V136_9STRA</name>
<reference evidence="2" key="1">
    <citation type="submission" date="2024-01" db="EMBL/GenBank/DDBJ databases">
        <authorList>
            <person name="Webb A."/>
        </authorList>
    </citation>
    <scope>NUCLEOTIDE SEQUENCE</scope>
    <source>
        <strain evidence="2">Pm1</strain>
    </source>
</reference>
<evidence type="ECO:0000313" key="2">
    <source>
        <dbReference type="EMBL" id="CAK7940460.1"/>
    </source>
</evidence>
<dbReference type="EMBL" id="CAKLBY020000258">
    <property type="protein sequence ID" value="CAK7940447.1"/>
    <property type="molecule type" value="Genomic_DNA"/>
</dbReference>
<evidence type="ECO:0000313" key="3">
    <source>
        <dbReference type="Proteomes" id="UP001162060"/>
    </source>
</evidence>
<organism evidence="2 3">
    <name type="scientific">Peronospora matthiolae</name>
    <dbReference type="NCBI Taxonomy" id="2874970"/>
    <lineage>
        <taxon>Eukaryota</taxon>
        <taxon>Sar</taxon>
        <taxon>Stramenopiles</taxon>
        <taxon>Oomycota</taxon>
        <taxon>Peronosporomycetes</taxon>
        <taxon>Peronosporales</taxon>
        <taxon>Peronosporaceae</taxon>
        <taxon>Peronospora</taxon>
    </lineage>
</organism>
<gene>
    <name evidence="1" type="ORF">PM001_LOCUS25597</name>
    <name evidence="2" type="ORF">PM001_LOCUS25610</name>
</gene>
<sequence length="142" mass="15916">MLAVIITVTSQDRNPNLPDTIGTRVPHKRALTRTDGTRVRVHLSAETLLPSQLDAPERVMDVRTVRRPPATTTSHEKTEFCELTTSPRVKQHTRALRLADVAQDRRGGYSVSLRPRSDPRCSHFISVRCAAASQARDRAILR</sequence>
<protein>
    <submittedName>
        <fullName evidence="2">Uncharacterized protein</fullName>
    </submittedName>
</protein>
<evidence type="ECO:0000313" key="1">
    <source>
        <dbReference type="EMBL" id="CAK7940447.1"/>
    </source>
</evidence>
<comment type="caution">
    <text evidence="2">The sequence shown here is derived from an EMBL/GenBank/DDBJ whole genome shotgun (WGS) entry which is preliminary data.</text>
</comment>
<accession>A0AAV1V136</accession>
<dbReference type="Proteomes" id="UP001162060">
    <property type="component" value="Unassembled WGS sequence"/>
</dbReference>
<dbReference type="EMBL" id="CAKLBY020000258">
    <property type="protein sequence ID" value="CAK7940460.1"/>
    <property type="molecule type" value="Genomic_DNA"/>
</dbReference>
<dbReference type="AlphaFoldDB" id="A0AAV1V136"/>